<evidence type="ECO:0000259" key="5">
    <source>
        <dbReference type="SMART" id="SM00082"/>
    </source>
</evidence>
<dbReference type="InterPro" id="IPR032675">
    <property type="entry name" value="LRR_dom_sf"/>
</dbReference>
<evidence type="ECO:0000313" key="7">
    <source>
        <dbReference type="Proteomes" id="UP000694580"/>
    </source>
</evidence>
<feature type="domain" description="LRRCT" evidence="5">
    <location>
        <begin position="204"/>
        <end position="253"/>
    </location>
</feature>
<dbReference type="PROSITE" id="PS51450">
    <property type="entry name" value="LRR"/>
    <property type="match status" value="1"/>
</dbReference>
<dbReference type="GeneTree" id="ENSGT00940000166908"/>
<organism evidence="6 7">
    <name type="scientific">Denticeps clupeoides</name>
    <name type="common">denticle herring</name>
    <dbReference type="NCBI Taxonomy" id="299321"/>
    <lineage>
        <taxon>Eukaryota</taxon>
        <taxon>Metazoa</taxon>
        <taxon>Chordata</taxon>
        <taxon>Craniata</taxon>
        <taxon>Vertebrata</taxon>
        <taxon>Euteleostomi</taxon>
        <taxon>Actinopterygii</taxon>
        <taxon>Neopterygii</taxon>
        <taxon>Teleostei</taxon>
        <taxon>Clupei</taxon>
        <taxon>Clupeiformes</taxon>
        <taxon>Denticipitoidei</taxon>
        <taxon>Denticipitidae</taxon>
        <taxon>Denticeps</taxon>
    </lineage>
</organism>
<dbReference type="PANTHER" id="PTHR47114">
    <property type="match status" value="1"/>
</dbReference>
<reference evidence="6" key="2">
    <citation type="submission" date="2025-09" db="UniProtKB">
        <authorList>
            <consortium name="Ensembl"/>
        </authorList>
    </citation>
    <scope>IDENTIFICATION</scope>
</reference>
<evidence type="ECO:0000313" key="6">
    <source>
        <dbReference type="Ensembl" id="ENSDCDP00010033104.1"/>
    </source>
</evidence>
<name>A0AAY4CKE4_9TELE</name>
<feature type="signal peptide" evidence="4">
    <location>
        <begin position="1"/>
        <end position="20"/>
    </location>
</feature>
<keyword evidence="3" id="KW-0677">Repeat</keyword>
<reference evidence="6" key="1">
    <citation type="submission" date="2025-08" db="UniProtKB">
        <authorList>
            <consortium name="Ensembl"/>
        </authorList>
    </citation>
    <scope>IDENTIFICATION</scope>
</reference>
<proteinExistence type="predicted"/>
<dbReference type="InterPro" id="IPR003591">
    <property type="entry name" value="Leu-rich_rpt_typical-subtyp"/>
</dbReference>
<dbReference type="Proteomes" id="UP000694580">
    <property type="component" value="Unplaced"/>
</dbReference>
<evidence type="ECO:0000256" key="3">
    <source>
        <dbReference type="ARBA" id="ARBA00022737"/>
    </source>
</evidence>
<dbReference type="SMART" id="SM00082">
    <property type="entry name" value="LRRCT"/>
    <property type="match status" value="1"/>
</dbReference>
<dbReference type="InterPro" id="IPR001611">
    <property type="entry name" value="Leu-rich_rpt"/>
</dbReference>
<dbReference type="Ensembl" id="ENSDCDT00010041062.1">
    <property type="protein sequence ID" value="ENSDCDP00010033104.1"/>
    <property type="gene ID" value="ENSDCDG00010021103.1"/>
</dbReference>
<dbReference type="InterPro" id="IPR000483">
    <property type="entry name" value="Cys-rich_flank_reg_C"/>
</dbReference>
<accession>A0AAY4CKE4</accession>
<keyword evidence="1" id="KW-0433">Leucine-rich repeat</keyword>
<sequence length="299" mass="33472">MSLRLCCILLSLGCPRGCAALSPSCPAGCCCPHPDALVFCESLGLTSLPRFIPRNTSVLSVARNLLCNMDHLLQNFSSLQVLNLSHNHLDRFPRGLPPSLESLQLQENRITYITTRALKQLRKLVQLDLEDNRIRAMQPRALLTLSRLERLSLKGNFLSSLPLFLPPSLTHLDVLKINRNCLQSVPEAAFDGLSRLHFVDLANNLWTCECDIMYLYRWLLDGRLGLAGDLVCAAPLHLAHRLLLTLSVMAICPRVLKQNEEAPPLNSTLPTSLRNSPAVETKFSVRLSIHVFYYIPIFS</sequence>
<dbReference type="Pfam" id="PF13855">
    <property type="entry name" value="LRR_8"/>
    <property type="match status" value="1"/>
</dbReference>
<dbReference type="Pfam" id="PF00560">
    <property type="entry name" value="LRR_1"/>
    <property type="match status" value="1"/>
</dbReference>
<keyword evidence="7" id="KW-1185">Reference proteome</keyword>
<dbReference type="InterPro" id="IPR051071">
    <property type="entry name" value="LRR-bact_E3_ubiq_ligases"/>
</dbReference>
<dbReference type="Gene3D" id="3.80.10.10">
    <property type="entry name" value="Ribonuclease Inhibitor"/>
    <property type="match status" value="2"/>
</dbReference>
<protein>
    <recommendedName>
        <fullName evidence="5">LRRCT domain-containing protein</fullName>
    </recommendedName>
</protein>
<feature type="chain" id="PRO_5044336065" description="LRRCT domain-containing protein" evidence="4">
    <location>
        <begin position="21"/>
        <end position="299"/>
    </location>
</feature>
<evidence type="ECO:0000256" key="4">
    <source>
        <dbReference type="SAM" id="SignalP"/>
    </source>
</evidence>
<dbReference type="AlphaFoldDB" id="A0AAY4CKE4"/>
<dbReference type="SUPFAM" id="SSF52058">
    <property type="entry name" value="L domain-like"/>
    <property type="match status" value="1"/>
</dbReference>
<keyword evidence="2 4" id="KW-0732">Signal</keyword>
<dbReference type="GO" id="GO:0031102">
    <property type="term" value="P:neuron projection regeneration"/>
    <property type="evidence" value="ECO:0007669"/>
    <property type="project" value="TreeGrafter"/>
</dbReference>
<evidence type="ECO:0000256" key="2">
    <source>
        <dbReference type="ARBA" id="ARBA00022729"/>
    </source>
</evidence>
<evidence type="ECO:0000256" key="1">
    <source>
        <dbReference type="ARBA" id="ARBA00022614"/>
    </source>
</evidence>
<dbReference type="SMART" id="SM00369">
    <property type="entry name" value="LRR_TYP"/>
    <property type="match status" value="5"/>
</dbReference>
<dbReference type="PANTHER" id="PTHR47114:SF3">
    <property type="entry name" value="LEUCINE-RICH ALPHA-2-GLYCOPROTEIN-LIKE"/>
    <property type="match status" value="1"/>
</dbReference>